<feature type="compositionally biased region" description="Basic and acidic residues" evidence="1">
    <location>
        <begin position="112"/>
        <end position="127"/>
    </location>
</feature>
<evidence type="ECO:0000256" key="1">
    <source>
        <dbReference type="SAM" id="MobiDB-lite"/>
    </source>
</evidence>
<proteinExistence type="predicted"/>
<dbReference type="Proteomes" id="UP000002009">
    <property type="component" value="Chromosome 1"/>
</dbReference>
<dbReference type="GeneID" id="8249994"/>
<protein>
    <submittedName>
        <fullName evidence="2">Uncharacterized protein</fullName>
    </submittedName>
</protein>
<feature type="region of interest" description="Disordered" evidence="1">
    <location>
        <begin position="112"/>
        <end position="140"/>
    </location>
</feature>
<feature type="region of interest" description="Disordered" evidence="1">
    <location>
        <begin position="317"/>
        <end position="355"/>
    </location>
</feature>
<evidence type="ECO:0000313" key="3">
    <source>
        <dbReference type="Proteomes" id="UP000002009"/>
    </source>
</evidence>
<feature type="region of interest" description="Disordered" evidence="1">
    <location>
        <begin position="81"/>
        <end position="100"/>
    </location>
</feature>
<dbReference type="InParanoid" id="C1FF87"/>
<feature type="compositionally biased region" description="Basic and acidic residues" evidence="1">
    <location>
        <begin position="233"/>
        <end position="256"/>
    </location>
</feature>
<name>C1FF87_MICCC</name>
<organism evidence="2 3">
    <name type="scientific">Micromonas commoda (strain RCC299 / NOUM17 / CCMP2709)</name>
    <name type="common">Picoplanktonic green alga</name>
    <dbReference type="NCBI Taxonomy" id="296587"/>
    <lineage>
        <taxon>Eukaryota</taxon>
        <taxon>Viridiplantae</taxon>
        <taxon>Chlorophyta</taxon>
        <taxon>Mamiellophyceae</taxon>
        <taxon>Mamiellales</taxon>
        <taxon>Mamiellaceae</taxon>
        <taxon>Micromonas</taxon>
    </lineage>
</organism>
<feature type="region of interest" description="Disordered" evidence="1">
    <location>
        <begin position="447"/>
        <end position="484"/>
    </location>
</feature>
<dbReference type="EMBL" id="CP001574">
    <property type="protein sequence ID" value="ACO68706.1"/>
    <property type="molecule type" value="Genomic_DNA"/>
</dbReference>
<keyword evidence="3" id="KW-1185">Reference proteome</keyword>
<feature type="compositionally biased region" description="Gly residues" evidence="1">
    <location>
        <begin position="325"/>
        <end position="341"/>
    </location>
</feature>
<feature type="compositionally biased region" description="Basic and acidic residues" evidence="1">
    <location>
        <begin position="447"/>
        <end position="458"/>
    </location>
</feature>
<evidence type="ECO:0000313" key="2">
    <source>
        <dbReference type="EMBL" id="ACO68706.1"/>
    </source>
</evidence>
<reference evidence="2 3" key="1">
    <citation type="journal article" date="2009" name="Science">
        <title>Green evolution and dynamic adaptations revealed by genomes of the marine picoeukaryotes Micromonas.</title>
        <authorList>
            <person name="Worden A.Z."/>
            <person name="Lee J.H."/>
            <person name="Mock T."/>
            <person name="Rouze P."/>
            <person name="Simmons M.P."/>
            <person name="Aerts A.L."/>
            <person name="Allen A.E."/>
            <person name="Cuvelier M.L."/>
            <person name="Derelle E."/>
            <person name="Everett M.V."/>
            <person name="Foulon E."/>
            <person name="Grimwood J."/>
            <person name="Gundlach H."/>
            <person name="Henrissat B."/>
            <person name="Napoli C."/>
            <person name="McDonald S.M."/>
            <person name="Parker M.S."/>
            <person name="Rombauts S."/>
            <person name="Salamov A."/>
            <person name="Von Dassow P."/>
            <person name="Badger J.H."/>
            <person name="Coutinho P.M."/>
            <person name="Demir E."/>
            <person name="Dubchak I."/>
            <person name="Gentemann C."/>
            <person name="Eikrem W."/>
            <person name="Gready J.E."/>
            <person name="John U."/>
            <person name="Lanier W."/>
            <person name="Lindquist E.A."/>
            <person name="Lucas S."/>
            <person name="Mayer K.F."/>
            <person name="Moreau H."/>
            <person name="Not F."/>
            <person name="Otillar R."/>
            <person name="Panaud O."/>
            <person name="Pangilinan J."/>
            <person name="Paulsen I."/>
            <person name="Piegu B."/>
            <person name="Poliakov A."/>
            <person name="Robbens S."/>
            <person name="Schmutz J."/>
            <person name="Toulza E."/>
            <person name="Wyss T."/>
            <person name="Zelensky A."/>
            <person name="Zhou K."/>
            <person name="Armbrust E.V."/>
            <person name="Bhattacharya D."/>
            <person name="Goodenough U.W."/>
            <person name="Van de Peer Y."/>
            <person name="Grigoriev I.V."/>
        </authorList>
    </citation>
    <scope>NUCLEOTIDE SEQUENCE [LARGE SCALE GENOMIC DNA]</scope>
    <source>
        <strain evidence="3">RCC299 / NOUM17</strain>
    </source>
</reference>
<dbReference type="KEGG" id="mis:MICPUN_54867"/>
<sequence length="484" mass="53363">MALLQYQFLMAKAAEYRAIAARQAMIANARLGGFPTFDPSSTTHLTNVEKVRQIRQTRSGVRLLQQMQAQQMLVQQARPEASHARLVQQPEPAPRAGSFDDCTVARVLQDLKEDSPTHSGDGARLDPDSEDEAAEACRAAREEQRAALLLRSHPAHQSAAHPRAYVKRHEFWARQAAESGGLDPSGFGTSYASEIERVLGKRRRGPGDDECDGTDHSSGDDADGLINNLSRKGKSEPDFDADLRMSSKVRSDDDAKDELAKEWAALTTWIRMNLHQPRTNKRKVLFVGHHPRLHPVPGAEAAIAESFAEGEATRWRGRLGPSGEVIGGGDSRGGGSNPGGGKRAKVSDNGSGATRKGRIDGEDFVFVLNPEIDWSDVNIDTRVRMRTLVAETMDIFKRKYAKRKEHEWERKVQKYKPPGSRDGRTFNVPLGNVVRGIQETFYRHEPEARRAALERDEAGAAQLAAAANIPGTKQPKTPSPPREP</sequence>
<dbReference type="eggNOG" id="ENOG502SD38">
    <property type="taxonomic scope" value="Eukaryota"/>
</dbReference>
<dbReference type="OrthoDB" id="545233at2759"/>
<dbReference type="AlphaFoldDB" id="C1FF87"/>
<dbReference type="RefSeq" id="XP_002507448.1">
    <property type="nucleotide sequence ID" value="XM_002507402.1"/>
</dbReference>
<feature type="region of interest" description="Disordered" evidence="1">
    <location>
        <begin position="199"/>
        <end position="256"/>
    </location>
</feature>
<accession>C1FF87</accession>
<gene>
    <name evidence="2" type="ORF">MICPUN_54867</name>
</gene>